<dbReference type="Proteomes" id="UP001054252">
    <property type="component" value="Unassembled WGS sequence"/>
</dbReference>
<gene>
    <name evidence="1" type="ORF">SLEP1_g28034</name>
</gene>
<evidence type="ECO:0000313" key="2">
    <source>
        <dbReference type="Proteomes" id="UP001054252"/>
    </source>
</evidence>
<dbReference type="EMBL" id="BPVZ01000048">
    <property type="protein sequence ID" value="GKV17542.1"/>
    <property type="molecule type" value="Genomic_DNA"/>
</dbReference>
<proteinExistence type="predicted"/>
<sequence length="143" mass="16892">MITLNIESMLLKEALEPVMIYLSLVNHMSNLLYSLQDSKRIDPFHKVKCWSLVIFAGKMDQLEGFWNLENEQRRNKEKQWSKNGSRCIFPDIGLQRNRAIQRAKNILIQQHSLPSQLTQYTYTFHHAANSGTFPSHHWTRHEQ</sequence>
<dbReference type="AlphaFoldDB" id="A0AAV5K1P3"/>
<evidence type="ECO:0000313" key="1">
    <source>
        <dbReference type="EMBL" id="GKV17542.1"/>
    </source>
</evidence>
<reference evidence="1 2" key="1">
    <citation type="journal article" date="2021" name="Commun. Biol.">
        <title>The genome of Shorea leprosula (Dipterocarpaceae) highlights the ecological relevance of drought in aseasonal tropical rainforests.</title>
        <authorList>
            <person name="Ng K.K.S."/>
            <person name="Kobayashi M.J."/>
            <person name="Fawcett J.A."/>
            <person name="Hatakeyama M."/>
            <person name="Paape T."/>
            <person name="Ng C.H."/>
            <person name="Ang C.C."/>
            <person name="Tnah L.H."/>
            <person name="Lee C.T."/>
            <person name="Nishiyama T."/>
            <person name="Sese J."/>
            <person name="O'Brien M.J."/>
            <person name="Copetti D."/>
            <person name="Mohd Noor M.I."/>
            <person name="Ong R.C."/>
            <person name="Putra M."/>
            <person name="Sireger I.Z."/>
            <person name="Indrioko S."/>
            <person name="Kosugi Y."/>
            <person name="Izuno A."/>
            <person name="Isagi Y."/>
            <person name="Lee S.L."/>
            <person name="Shimizu K.K."/>
        </authorList>
    </citation>
    <scope>NUCLEOTIDE SEQUENCE [LARGE SCALE GENOMIC DNA]</scope>
    <source>
        <strain evidence="1">214</strain>
    </source>
</reference>
<organism evidence="1 2">
    <name type="scientific">Rubroshorea leprosula</name>
    <dbReference type="NCBI Taxonomy" id="152421"/>
    <lineage>
        <taxon>Eukaryota</taxon>
        <taxon>Viridiplantae</taxon>
        <taxon>Streptophyta</taxon>
        <taxon>Embryophyta</taxon>
        <taxon>Tracheophyta</taxon>
        <taxon>Spermatophyta</taxon>
        <taxon>Magnoliopsida</taxon>
        <taxon>eudicotyledons</taxon>
        <taxon>Gunneridae</taxon>
        <taxon>Pentapetalae</taxon>
        <taxon>rosids</taxon>
        <taxon>malvids</taxon>
        <taxon>Malvales</taxon>
        <taxon>Dipterocarpaceae</taxon>
        <taxon>Rubroshorea</taxon>
    </lineage>
</organism>
<comment type="caution">
    <text evidence="1">The sequence shown here is derived from an EMBL/GenBank/DDBJ whole genome shotgun (WGS) entry which is preliminary data.</text>
</comment>
<keyword evidence="2" id="KW-1185">Reference proteome</keyword>
<accession>A0AAV5K1P3</accession>
<protein>
    <submittedName>
        <fullName evidence="1">Uncharacterized protein</fullName>
    </submittedName>
</protein>
<name>A0AAV5K1P3_9ROSI</name>